<reference evidence="1" key="1">
    <citation type="submission" date="2014-09" db="EMBL/GenBank/DDBJ databases">
        <authorList>
            <person name="Magalhaes I.L.F."/>
            <person name="Oliveira U."/>
            <person name="Santos F.R."/>
            <person name="Vidigal T.H.D.A."/>
            <person name="Brescovit A.D."/>
            <person name="Santos A.J."/>
        </authorList>
    </citation>
    <scope>NUCLEOTIDE SEQUENCE</scope>
    <source>
        <tissue evidence="1">Shoot tissue taken approximately 20 cm above the soil surface</tissue>
    </source>
</reference>
<accession>A0A0A8Y096</accession>
<evidence type="ECO:0000313" key="1">
    <source>
        <dbReference type="EMBL" id="JAD17412.1"/>
    </source>
</evidence>
<proteinExistence type="predicted"/>
<name>A0A0A8Y096_ARUDO</name>
<organism evidence="1">
    <name type="scientific">Arundo donax</name>
    <name type="common">Giant reed</name>
    <name type="synonym">Donax arundinaceus</name>
    <dbReference type="NCBI Taxonomy" id="35708"/>
    <lineage>
        <taxon>Eukaryota</taxon>
        <taxon>Viridiplantae</taxon>
        <taxon>Streptophyta</taxon>
        <taxon>Embryophyta</taxon>
        <taxon>Tracheophyta</taxon>
        <taxon>Spermatophyta</taxon>
        <taxon>Magnoliopsida</taxon>
        <taxon>Liliopsida</taxon>
        <taxon>Poales</taxon>
        <taxon>Poaceae</taxon>
        <taxon>PACMAD clade</taxon>
        <taxon>Arundinoideae</taxon>
        <taxon>Arundineae</taxon>
        <taxon>Arundo</taxon>
    </lineage>
</organism>
<protein>
    <submittedName>
        <fullName evidence="1">Uncharacterized protein</fullName>
    </submittedName>
</protein>
<reference evidence="1" key="2">
    <citation type="journal article" date="2015" name="Data Brief">
        <title>Shoot transcriptome of the giant reed, Arundo donax.</title>
        <authorList>
            <person name="Barrero R.A."/>
            <person name="Guerrero F.D."/>
            <person name="Moolhuijzen P."/>
            <person name="Goolsby J.A."/>
            <person name="Tidwell J."/>
            <person name="Bellgard S.E."/>
            <person name="Bellgard M.I."/>
        </authorList>
    </citation>
    <scope>NUCLEOTIDE SEQUENCE</scope>
    <source>
        <tissue evidence="1">Shoot tissue taken approximately 20 cm above the soil surface</tissue>
    </source>
</reference>
<dbReference type="AlphaFoldDB" id="A0A0A8Y096"/>
<sequence>MLGNVNSSIAATLSLSLSPSLRKPDLYKMYMWRSHGGCNFLSTTS</sequence>
<dbReference type="EMBL" id="GBRH01280483">
    <property type="protein sequence ID" value="JAD17412.1"/>
    <property type="molecule type" value="Transcribed_RNA"/>
</dbReference>